<proteinExistence type="predicted"/>
<organism evidence="1 2">
    <name type="scientific">Gigaspora margarita</name>
    <dbReference type="NCBI Taxonomy" id="4874"/>
    <lineage>
        <taxon>Eukaryota</taxon>
        <taxon>Fungi</taxon>
        <taxon>Fungi incertae sedis</taxon>
        <taxon>Mucoromycota</taxon>
        <taxon>Glomeromycotina</taxon>
        <taxon>Glomeromycetes</taxon>
        <taxon>Diversisporales</taxon>
        <taxon>Gigasporaceae</taxon>
        <taxon>Gigaspora</taxon>
    </lineage>
</organism>
<name>A0ABN7X391_GIGMA</name>
<dbReference type="Proteomes" id="UP000789901">
    <property type="component" value="Unassembled WGS sequence"/>
</dbReference>
<reference evidence="1 2" key="1">
    <citation type="submission" date="2021-06" db="EMBL/GenBank/DDBJ databases">
        <authorList>
            <person name="Kallberg Y."/>
            <person name="Tangrot J."/>
            <person name="Rosling A."/>
        </authorList>
    </citation>
    <scope>NUCLEOTIDE SEQUENCE [LARGE SCALE GENOMIC DNA]</scope>
    <source>
        <strain evidence="1 2">120-4 pot B 10/14</strain>
    </source>
</reference>
<comment type="caution">
    <text evidence="1">The sequence shown here is derived from an EMBL/GenBank/DDBJ whole genome shotgun (WGS) entry which is preliminary data.</text>
</comment>
<dbReference type="EMBL" id="CAJVQB010086047">
    <property type="protein sequence ID" value="CAG8847051.1"/>
    <property type="molecule type" value="Genomic_DNA"/>
</dbReference>
<keyword evidence="2" id="KW-1185">Reference proteome</keyword>
<feature type="non-terminal residue" evidence="1">
    <location>
        <position position="66"/>
    </location>
</feature>
<sequence length="66" mass="7511">KFETLLEESGAIYPKAAYTSRFISFKELTTINSLASNNQIIESQEDIPIERMNELMLEIEKDKAAS</sequence>
<accession>A0ABN7X391</accession>
<feature type="non-terminal residue" evidence="1">
    <location>
        <position position="1"/>
    </location>
</feature>
<gene>
    <name evidence="1" type="ORF">GMARGA_LOCUS38469</name>
</gene>
<protein>
    <submittedName>
        <fullName evidence="1">21949_t:CDS:1</fullName>
    </submittedName>
</protein>
<evidence type="ECO:0000313" key="2">
    <source>
        <dbReference type="Proteomes" id="UP000789901"/>
    </source>
</evidence>
<evidence type="ECO:0000313" key="1">
    <source>
        <dbReference type="EMBL" id="CAG8847051.1"/>
    </source>
</evidence>